<keyword evidence="3" id="KW-1185">Reference proteome</keyword>
<dbReference type="EMBL" id="DF933829">
    <property type="protein sequence ID" value="GAM38321.1"/>
    <property type="molecule type" value="Genomic_DNA"/>
</dbReference>
<proteinExistence type="predicted"/>
<accession>A0A6V8HAK3</accession>
<dbReference type="AlphaFoldDB" id="A0A6V8HAK3"/>
<evidence type="ECO:0000313" key="2">
    <source>
        <dbReference type="EMBL" id="GAM38321.1"/>
    </source>
</evidence>
<gene>
    <name evidence="2" type="ORF">TCE0_033r08954</name>
</gene>
<organism evidence="2 3">
    <name type="scientific">Talaromyces pinophilus</name>
    <name type="common">Penicillium pinophilum</name>
    <dbReference type="NCBI Taxonomy" id="128442"/>
    <lineage>
        <taxon>Eukaryota</taxon>
        <taxon>Fungi</taxon>
        <taxon>Dikarya</taxon>
        <taxon>Ascomycota</taxon>
        <taxon>Pezizomycotina</taxon>
        <taxon>Eurotiomycetes</taxon>
        <taxon>Eurotiomycetidae</taxon>
        <taxon>Eurotiales</taxon>
        <taxon>Trichocomaceae</taxon>
        <taxon>Talaromyces</taxon>
        <taxon>Talaromyces sect. Talaromyces</taxon>
    </lineage>
</organism>
<feature type="region of interest" description="Disordered" evidence="1">
    <location>
        <begin position="297"/>
        <end position="318"/>
    </location>
</feature>
<reference evidence="3" key="1">
    <citation type="journal article" date="2015" name="Genome Announc.">
        <title>Draft genome sequence of Talaromyces cellulolyticus strain Y-94, a source of lignocellulosic biomass-degrading enzymes.</title>
        <authorList>
            <person name="Fujii T."/>
            <person name="Koike H."/>
            <person name="Sawayama S."/>
            <person name="Yano S."/>
            <person name="Inoue H."/>
        </authorList>
    </citation>
    <scope>NUCLEOTIDE SEQUENCE [LARGE SCALE GENOMIC DNA]</scope>
    <source>
        <strain evidence="3">Y-94</strain>
    </source>
</reference>
<evidence type="ECO:0000313" key="3">
    <source>
        <dbReference type="Proteomes" id="UP000053095"/>
    </source>
</evidence>
<evidence type="ECO:0000256" key="1">
    <source>
        <dbReference type="SAM" id="MobiDB-lite"/>
    </source>
</evidence>
<protein>
    <submittedName>
        <fullName evidence="2">Uncharacterized protein</fullName>
    </submittedName>
</protein>
<sequence length="441" mass="50439">MAQNAFDLRETSHGLQDDWNDASSWQAESPSMWQAPTPGFLSSVASDISFQAESLSESYATTPLRSDHFSVDYAVEWKVTINKRPVGHETEQVSEMKPRRYWETYIKPKIDDLLENQYSDKTLQIEDTKVIVSVNERGYKNKRLIRQFPKVRIDWYVVENQLVSWAESFPGRDLLVQITVNHKGITNQASANHRGRVNKRGASSATQRMLVERDEQIRAEEGSLGRPSPWKAVYNLMRCPGPPCRLGPHCWRDPKDKIHHKLLPNHLKDMVQYVEQGGTISDHDDVPDFIRQEIVRAEEQRQNKPKSSNHRGSSYPPINITNVLPTPPTSVTHQMTADHGLTLAPAARLDSSVRLTVHGYLDQAVLDYTDWKVSQAISDIWKDGFRRAGAIALQLGLDLDLLYKRGKRVFDGYDIPEGLVEQYARDIPIWIENHHRGDEEV</sequence>
<name>A0A6V8HAK3_TALPI</name>
<comment type="caution">
    <text evidence="2">The sequence shown here is derived from an EMBL/GenBank/DDBJ whole genome shotgun (WGS) entry which is preliminary data.</text>
</comment>
<dbReference type="Proteomes" id="UP000053095">
    <property type="component" value="Unassembled WGS sequence"/>
</dbReference>